<feature type="region of interest" description="Disordered" evidence="1">
    <location>
        <begin position="12"/>
        <end position="41"/>
    </location>
</feature>
<sequence>CRTAAGEPIYRHSCRPGSSDASRSGGGGTDRQRGGTRAHCL</sequence>
<gene>
    <name evidence="2" type="ORF">AVDCRST_MAG21-1774</name>
</gene>
<feature type="non-terminal residue" evidence="2">
    <location>
        <position position="41"/>
    </location>
</feature>
<reference evidence="2" key="1">
    <citation type="submission" date="2020-02" db="EMBL/GenBank/DDBJ databases">
        <authorList>
            <person name="Meier V. D."/>
        </authorList>
    </citation>
    <scope>NUCLEOTIDE SEQUENCE</scope>
    <source>
        <strain evidence="2">AVDCRST_MAG21</strain>
    </source>
</reference>
<organism evidence="2">
    <name type="scientific">uncultured Nocardioidaceae bacterium</name>
    <dbReference type="NCBI Taxonomy" id="253824"/>
    <lineage>
        <taxon>Bacteria</taxon>
        <taxon>Bacillati</taxon>
        <taxon>Actinomycetota</taxon>
        <taxon>Actinomycetes</taxon>
        <taxon>Propionibacteriales</taxon>
        <taxon>Nocardioidaceae</taxon>
        <taxon>environmental samples</taxon>
    </lineage>
</organism>
<dbReference type="EMBL" id="CADCUL010000155">
    <property type="protein sequence ID" value="CAA9382337.1"/>
    <property type="molecule type" value="Genomic_DNA"/>
</dbReference>
<dbReference type="AlphaFoldDB" id="A0A6J4NDR3"/>
<evidence type="ECO:0000256" key="1">
    <source>
        <dbReference type="SAM" id="MobiDB-lite"/>
    </source>
</evidence>
<protein>
    <submittedName>
        <fullName evidence="2">Uncharacterized protein</fullName>
    </submittedName>
</protein>
<proteinExistence type="predicted"/>
<name>A0A6J4NDR3_9ACTN</name>
<accession>A0A6J4NDR3</accession>
<feature type="non-terminal residue" evidence="2">
    <location>
        <position position="1"/>
    </location>
</feature>
<evidence type="ECO:0000313" key="2">
    <source>
        <dbReference type="EMBL" id="CAA9382337.1"/>
    </source>
</evidence>